<evidence type="ECO:0000256" key="1">
    <source>
        <dbReference type="ARBA" id="ARBA00006443"/>
    </source>
</evidence>
<evidence type="ECO:0000313" key="6">
    <source>
        <dbReference type="Proteomes" id="UP001291623"/>
    </source>
</evidence>
<gene>
    <name evidence="5" type="ORF">RND71_010059</name>
</gene>
<comment type="caution">
    <text evidence="5">The sequence shown here is derived from an EMBL/GenBank/DDBJ whole genome shotgun (WGS) entry which is preliminary data.</text>
</comment>
<dbReference type="InterPro" id="IPR019354">
    <property type="entry name" value="SMG8-like"/>
</dbReference>
<evidence type="ECO:0000256" key="2">
    <source>
        <dbReference type="ARBA" id="ARBA00023161"/>
    </source>
</evidence>
<dbReference type="EMBL" id="JAVYJV010000005">
    <property type="protein sequence ID" value="KAK4370584.1"/>
    <property type="molecule type" value="Genomic_DNA"/>
</dbReference>
<keyword evidence="6" id="KW-1185">Reference proteome</keyword>
<dbReference type="PANTHER" id="PTHR13091">
    <property type="entry name" value="AMPLIFIED IN BREAST CANCER 2-RELATED"/>
    <property type="match status" value="1"/>
</dbReference>
<evidence type="ECO:0000256" key="4">
    <source>
        <dbReference type="SAM" id="MobiDB-lite"/>
    </source>
</evidence>
<evidence type="ECO:0000313" key="5">
    <source>
        <dbReference type="EMBL" id="KAK4370584.1"/>
    </source>
</evidence>
<reference evidence="5" key="1">
    <citation type="submission" date="2023-12" db="EMBL/GenBank/DDBJ databases">
        <title>Genome assembly of Anisodus tanguticus.</title>
        <authorList>
            <person name="Wang Y.-J."/>
        </authorList>
    </citation>
    <scope>NUCLEOTIDE SEQUENCE</scope>
    <source>
        <strain evidence="5">KB-2021</strain>
        <tissue evidence="5">Leaf</tissue>
    </source>
</reference>
<protein>
    <recommendedName>
        <fullName evidence="3">Nonsense-mediated mRNA decay factor SMG8</fullName>
    </recommendedName>
</protein>
<proteinExistence type="inferred from homology"/>
<organism evidence="5 6">
    <name type="scientific">Anisodus tanguticus</name>
    <dbReference type="NCBI Taxonomy" id="243964"/>
    <lineage>
        <taxon>Eukaryota</taxon>
        <taxon>Viridiplantae</taxon>
        <taxon>Streptophyta</taxon>
        <taxon>Embryophyta</taxon>
        <taxon>Tracheophyta</taxon>
        <taxon>Spermatophyta</taxon>
        <taxon>Magnoliopsida</taxon>
        <taxon>eudicotyledons</taxon>
        <taxon>Gunneridae</taxon>
        <taxon>Pentapetalae</taxon>
        <taxon>asterids</taxon>
        <taxon>lamiids</taxon>
        <taxon>Solanales</taxon>
        <taxon>Solanaceae</taxon>
        <taxon>Solanoideae</taxon>
        <taxon>Hyoscyameae</taxon>
        <taxon>Anisodus</taxon>
    </lineage>
</organism>
<dbReference type="Proteomes" id="UP001291623">
    <property type="component" value="Unassembled WGS sequence"/>
</dbReference>
<evidence type="ECO:0000256" key="3">
    <source>
        <dbReference type="ARBA" id="ARBA00029509"/>
    </source>
</evidence>
<feature type="region of interest" description="Disordered" evidence="4">
    <location>
        <begin position="51"/>
        <end position="72"/>
    </location>
</feature>
<accession>A0AAE1VRU4</accession>
<dbReference type="GO" id="GO:0000184">
    <property type="term" value="P:nuclear-transcribed mRNA catabolic process, nonsense-mediated decay"/>
    <property type="evidence" value="ECO:0007669"/>
    <property type="project" value="UniProtKB-KW"/>
</dbReference>
<dbReference type="AlphaFoldDB" id="A0AAE1VRU4"/>
<sequence>MQQFTLDLSMSVPVATALYLTADHLNRLGSPYALPVESVVSSSLENFDHKGASPCRGGKNGGHGKGRRLANGLITTSSRKIRNLEKSNEGLDDGNSNIEGPAQFSRHQVHAASGKNLETGLQSLKLDDSGYATSLLDRSLPIYMNCPHCMELKSMNDPADVRFAGTISQLQRIFLVTPHFLVILAASPVIQFEEACLPPSVPDRKKKLQFSLGCRVILPPESFLSIRLPFVHGVQLENGNVHPLMPFEDQPQLTAWITKGTTLQLVSKDSNHEELFT</sequence>
<name>A0AAE1VRU4_9SOLA</name>
<comment type="similarity">
    <text evidence="1">Belongs to the SMG8 family.</text>
</comment>
<dbReference type="PANTHER" id="PTHR13091:SF0">
    <property type="entry name" value="NONSENSE-MEDIATED MRNA DECAY FACTOR SMG8"/>
    <property type="match status" value="1"/>
</dbReference>
<keyword evidence="2" id="KW-0866">Nonsense-mediated mRNA decay</keyword>